<gene>
    <name evidence="1" type="ORF">LPJ66_000960</name>
</gene>
<comment type="caution">
    <text evidence="1">The sequence shown here is derived from an EMBL/GenBank/DDBJ whole genome shotgun (WGS) entry which is preliminary data.</text>
</comment>
<protein>
    <submittedName>
        <fullName evidence="1">Uncharacterized protein</fullName>
    </submittedName>
</protein>
<evidence type="ECO:0000313" key="1">
    <source>
        <dbReference type="EMBL" id="KAJ1901178.1"/>
    </source>
</evidence>
<evidence type="ECO:0000313" key="2">
    <source>
        <dbReference type="Proteomes" id="UP001150581"/>
    </source>
</evidence>
<reference evidence="1" key="1">
    <citation type="submission" date="2022-07" db="EMBL/GenBank/DDBJ databases">
        <title>Phylogenomic reconstructions and comparative analyses of Kickxellomycotina fungi.</title>
        <authorList>
            <person name="Reynolds N.K."/>
            <person name="Stajich J.E."/>
            <person name="Barry K."/>
            <person name="Grigoriev I.V."/>
            <person name="Crous P."/>
            <person name="Smith M.E."/>
        </authorList>
    </citation>
    <scope>NUCLEOTIDE SEQUENCE</scope>
    <source>
        <strain evidence="1">Benny 63K</strain>
    </source>
</reference>
<accession>A0ACC1IUJ1</accession>
<dbReference type="EMBL" id="JANBPG010000040">
    <property type="protein sequence ID" value="KAJ1901178.1"/>
    <property type="molecule type" value="Genomic_DNA"/>
</dbReference>
<sequence length="332" mass="36599">MSCRHYHKGGDRKDSGRNGTFSKPNSNNRNGFNPRPTFFKPISRKDHSKMHPAFGLDMPNVELIYGLAPIQAALRQGRREAYGLFIQAEFQGDMPRPRFEEVISLAESMGIPIKKVSSRAMSEVLNNSVHQGVILKTDIYASTRLSDLGKFDNGQHEVVLKSGNVVYQPRRKFPLWLCLDGIQDTHNLGSIIRSALYFGIDGLLLGGEEYCRPTPTVSKTSSGAMECMNIHRIFKMDKVIERAKADGWSTICTTTRTTAVARNISIDELPELDSPTIVVLGSEQSGISGPILDLSDINVHIPERADTPEYIDSLNVGVAAGVVLSALKMPKA</sequence>
<organism evidence="1 2">
    <name type="scientific">Kickxella alabastrina</name>
    <dbReference type="NCBI Taxonomy" id="61397"/>
    <lineage>
        <taxon>Eukaryota</taxon>
        <taxon>Fungi</taxon>
        <taxon>Fungi incertae sedis</taxon>
        <taxon>Zoopagomycota</taxon>
        <taxon>Kickxellomycotina</taxon>
        <taxon>Kickxellomycetes</taxon>
        <taxon>Kickxellales</taxon>
        <taxon>Kickxellaceae</taxon>
        <taxon>Kickxella</taxon>
    </lineage>
</organism>
<proteinExistence type="predicted"/>
<name>A0ACC1IUJ1_9FUNG</name>
<keyword evidence="2" id="KW-1185">Reference proteome</keyword>
<dbReference type="Proteomes" id="UP001150581">
    <property type="component" value="Unassembled WGS sequence"/>
</dbReference>